<sequence length="89" mass="9709">MGKIAMTKRGSMCKLFRGELVSFSLSLSVSLANRIGSRCKLIIINLFSIINYLAPFGAHPAPQCLVQSVANDALEFNQPTVSVLVRVVR</sequence>
<proteinExistence type="predicted"/>
<protein>
    <submittedName>
        <fullName evidence="1">Putative secreted protein</fullName>
    </submittedName>
</protein>
<evidence type="ECO:0000313" key="1">
    <source>
        <dbReference type="EMBL" id="MBW62143.1"/>
    </source>
</evidence>
<organism evidence="1">
    <name type="scientific">Anopheles marajoara</name>
    <dbReference type="NCBI Taxonomy" id="58244"/>
    <lineage>
        <taxon>Eukaryota</taxon>
        <taxon>Metazoa</taxon>
        <taxon>Ecdysozoa</taxon>
        <taxon>Arthropoda</taxon>
        <taxon>Hexapoda</taxon>
        <taxon>Insecta</taxon>
        <taxon>Pterygota</taxon>
        <taxon>Neoptera</taxon>
        <taxon>Endopterygota</taxon>
        <taxon>Diptera</taxon>
        <taxon>Nematocera</taxon>
        <taxon>Culicoidea</taxon>
        <taxon>Culicidae</taxon>
        <taxon>Anophelinae</taxon>
        <taxon>Anopheles</taxon>
    </lineage>
</organism>
<accession>A0A2M4C9Z6</accession>
<name>A0A2M4C9Z6_9DIPT</name>
<reference evidence="1" key="1">
    <citation type="submission" date="2018-01" db="EMBL/GenBank/DDBJ databases">
        <title>An insight into the sialome of Amazonian anophelines.</title>
        <authorList>
            <person name="Ribeiro J.M."/>
            <person name="Scarpassa V."/>
            <person name="Calvo E."/>
        </authorList>
    </citation>
    <scope>NUCLEOTIDE SEQUENCE</scope>
    <source>
        <tissue evidence="1">Salivary glands</tissue>
    </source>
</reference>
<dbReference type="AlphaFoldDB" id="A0A2M4C9Z6"/>
<dbReference type="EMBL" id="GGFJ01013002">
    <property type="protein sequence ID" value="MBW62143.1"/>
    <property type="molecule type" value="Transcribed_RNA"/>
</dbReference>